<feature type="disulfide bond" evidence="21">
    <location>
        <begin position="154"/>
        <end position="343"/>
    </location>
</feature>
<evidence type="ECO:0000256" key="9">
    <source>
        <dbReference type="ARBA" id="ARBA00022723"/>
    </source>
</evidence>
<dbReference type="PROSITE" id="PS00436">
    <property type="entry name" value="PEROXIDASE_2"/>
    <property type="match status" value="1"/>
</dbReference>
<evidence type="ECO:0000256" key="4">
    <source>
        <dbReference type="ARBA" id="ARBA00006873"/>
    </source>
</evidence>
<feature type="active site" description="Proton acceptor" evidence="17">
    <location>
        <position position="103"/>
    </location>
</feature>
<dbReference type="InterPro" id="IPR000823">
    <property type="entry name" value="Peroxidase_pln"/>
</dbReference>
<feature type="binding site" evidence="19">
    <location>
        <position position="104"/>
    </location>
    <ligand>
        <name>Ca(2+)</name>
        <dbReference type="ChEBI" id="CHEBI:29108"/>
        <label>1</label>
    </ligand>
</feature>
<dbReference type="FunFam" id="1.10.420.10:FF:000006">
    <property type="entry name" value="Peroxidase"/>
    <property type="match status" value="1"/>
</dbReference>
<reference evidence="24" key="1">
    <citation type="journal article" date="2018" name="DNA Res.">
        <title>Multiple hybrid de novo genome assembly of finger millet, an orphan allotetraploid crop.</title>
        <authorList>
            <person name="Hatakeyama M."/>
            <person name="Aluri S."/>
            <person name="Balachadran M.T."/>
            <person name="Sivarajan S.R."/>
            <person name="Patrignani A."/>
            <person name="Gruter S."/>
            <person name="Poveda L."/>
            <person name="Shimizu-Inatsugi R."/>
            <person name="Baeten J."/>
            <person name="Francoijs K.J."/>
            <person name="Nataraja K.N."/>
            <person name="Reddy Y.A.N."/>
            <person name="Phadnis S."/>
            <person name="Ravikumar R.L."/>
            <person name="Schlapbach R."/>
            <person name="Sreeman S.M."/>
            <person name="Shimizu K.K."/>
        </authorList>
    </citation>
    <scope>NUCLEOTIDE SEQUENCE</scope>
</reference>
<evidence type="ECO:0000256" key="22">
    <source>
        <dbReference type="RuleBase" id="RU362060"/>
    </source>
</evidence>
<evidence type="ECO:0000259" key="23">
    <source>
        <dbReference type="PROSITE" id="PS50873"/>
    </source>
</evidence>
<dbReference type="GO" id="GO:0046872">
    <property type="term" value="F:metal ion binding"/>
    <property type="evidence" value="ECO:0007669"/>
    <property type="project" value="UniProtKB-UniRule"/>
</dbReference>
<comment type="similarity">
    <text evidence="4">Belongs to the peroxidase family. Ascorbate peroxidase subfamily.</text>
</comment>
<comment type="similarity">
    <text evidence="22">Belongs to the peroxidase family. Classical plant (class III) peroxidase subfamily.</text>
</comment>
<organism evidence="24 25">
    <name type="scientific">Eleusine coracana subsp. coracana</name>
    <dbReference type="NCBI Taxonomy" id="191504"/>
    <lineage>
        <taxon>Eukaryota</taxon>
        <taxon>Viridiplantae</taxon>
        <taxon>Streptophyta</taxon>
        <taxon>Embryophyta</taxon>
        <taxon>Tracheophyta</taxon>
        <taxon>Spermatophyta</taxon>
        <taxon>Magnoliopsida</taxon>
        <taxon>Liliopsida</taxon>
        <taxon>Poales</taxon>
        <taxon>Poaceae</taxon>
        <taxon>PACMAD clade</taxon>
        <taxon>Chloridoideae</taxon>
        <taxon>Cynodonteae</taxon>
        <taxon>Eleusininae</taxon>
        <taxon>Eleusine</taxon>
    </lineage>
</organism>
<dbReference type="InterPro" id="IPR002016">
    <property type="entry name" value="Haem_peroxidase"/>
</dbReference>
<feature type="signal peptide" evidence="22">
    <location>
        <begin position="1"/>
        <end position="24"/>
    </location>
</feature>
<feature type="binding site" evidence="19">
    <location>
        <position position="109"/>
    </location>
    <ligand>
        <name>Ca(2+)</name>
        <dbReference type="ChEBI" id="CHEBI:29108"/>
        <label>1</label>
    </ligand>
</feature>
<evidence type="ECO:0000256" key="8">
    <source>
        <dbReference type="ARBA" id="ARBA00022617"/>
    </source>
</evidence>
<evidence type="ECO:0000313" key="25">
    <source>
        <dbReference type="Proteomes" id="UP001054889"/>
    </source>
</evidence>
<feature type="binding site" evidence="19">
    <location>
        <position position="268"/>
    </location>
    <ligand>
        <name>Ca(2+)</name>
        <dbReference type="ChEBI" id="CHEBI:29108"/>
        <label>2</label>
    </ligand>
</feature>
<comment type="subcellular location">
    <subcellularLocation>
        <location evidence="3 22">Secreted</location>
    </subcellularLocation>
</comment>
<evidence type="ECO:0000256" key="21">
    <source>
        <dbReference type="PIRSR" id="PIRSR600823-5"/>
    </source>
</evidence>
<dbReference type="PROSITE" id="PS00435">
    <property type="entry name" value="PEROXIDASE_1"/>
    <property type="match status" value="1"/>
</dbReference>
<evidence type="ECO:0000256" key="11">
    <source>
        <dbReference type="ARBA" id="ARBA00022837"/>
    </source>
</evidence>
<name>A0AAV5FEP1_ELECO</name>
<evidence type="ECO:0000256" key="12">
    <source>
        <dbReference type="ARBA" id="ARBA00023002"/>
    </source>
</evidence>
<keyword evidence="15" id="KW-0325">Glycoprotein</keyword>
<dbReference type="PANTHER" id="PTHR31235">
    <property type="entry name" value="PEROXIDASE 25-RELATED"/>
    <property type="match status" value="1"/>
</dbReference>
<feature type="binding site" evidence="19">
    <location>
        <position position="107"/>
    </location>
    <ligand>
        <name>Ca(2+)</name>
        <dbReference type="ChEBI" id="CHEBI:29108"/>
        <label>1</label>
    </ligand>
</feature>
<evidence type="ECO:0000256" key="10">
    <source>
        <dbReference type="ARBA" id="ARBA00022729"/>
    </source>
</evidence>
<comment type="function">
    <text evidence="2">Removal of H(2)O(2), oxidation of toxic reductants, biosynthesis and degradation of lignin, suberization, auxin catabolism, response to environmental stresses such as wounding, pathogen attack and oxidative stress. These functions might be dependent on each isozyme/isoform in each plant tissue.</text>
</comment>
<evidence type="ECO:0000313" key="24">
    <source>
        <dbReference type="EMBL" id="GJN33244.1"/>
    </source>
</evidence>
<comment type="cofactor">
    <cofactor evidence="19 22">
        <name>heme b</name>
        <dbReference type="ChEBI" id="CHEBI:60344"/>
    </cofactor>
    <text evidence="19 22">Binds 1 heme b (iron(II)-protoporphyrin IX) group per subunit.</text>
</comment>
<evidence type="ECO:0000256" key="5">
    <source>
        <dbReference type="ARBA" id="ARBA00012313"/>
    </source>
</evidence>
<keyword evidence="11 19" id="KW-0106">Calcium</keyword>
<comment type="cofactor">
    <cofactor evidence="19 22">
        <name>Ca(2+)</name>
        <dbReference type="ChEBI" id="CHEBI:29108"/>
    </cofactor>
    <text evidence="19 22">Binds 2 calcium ions per subunit.</text>
</comment>
<evidence type="ECO:0000256" key="3">
    <source>
        <dbReference type="ARBA" id="ARBA00004613"/>
    </source>
</evidence>
<feature type="disulfide bond" evidence="21">
    <location>
        <begin position="235"/>
        <end position="257"/>
    </location>
</feature>
<dbReference type="InterPro" id="IPR019793">
    <property type="entry name" value="Peroxidases_heam-ligand_BS"/>
</dbReference>
<feature type="disulfide bond" evidence="21">
    <location>
        <begin position="105"/>
        <end position="110"/>
    </location>
</feature>
<feature type="binding site" evidence="19">
    <location>
        <position position="271"/>
    </location>
    <ligand>
        <name>Ca(2+)</name>
        <dbReference type="ChEBI" id="CHEBI:29108"/>
        <label>2</label>
    </ligand>
</feature>
<evidence type="ECO:0000256" key="17">
    <source>
        <dbReference type="PIRSR" id="PIRSR600823-1"/>
    </source>
</evidence>
<feature type="binding site" description="axial binding residue" evidence="19">
    <location>
        <position position="228"/>
    </location>
    <ligand>
        <name>heme b</name>
        <dbReference type="ChEBI" id="CHEBI:60344"/>
    </ligand>
    <ligandPart>
        <name>Fe</name>
        <dbReference type="ChEBI" id="CHEBI:18248"/>
    </ligandPart>
</feature>
<dbReference type="GO" id="GO:0020037">
    <property type="term" value="F:heme binding"/>
    <property type="evidence" value="ECO:0007669"/>
    <property type="project" value="UniProtKB-UniRule"/>
</dbReference>
<evidence type="ECO:0000256" key="16">
    <source>
        <dbReference type="ARBA" id="ARBA00023324"/>
    </source>
</evidence>
<dbReference type="InterPro" id="IPR010255">
    <property type="entry name" value="Haem_peroxidase_sf"/>
</dbReference>
<keyword evidence="25" id="KW-1185">Reference proteome</keyword>
<feature type="binding site" evidence="19">
    <location>
        <position position="122"/>
    </location>
    <ligand>
        <name>Ca(2+)</name>
        <dbReference type="ChEBI" id="CHEBI:29108"/>
        <label>1</label>
    </ligand>
</feature>
<comment type="caution">
    <text evidence="24">The sequence shown here is derived from an EMBL/GenBank/DDBJ whole genome shotgun (WGS) entry which is preliminary data.</text>
</comment>
<proteinExistence type="inferred from homology"/>
<dbReference type="Pfam" id="PF00141">
    <property type="entry name" value="peroxidase"/>
    <property type="match status" value="1"/>
</dbReference>
<evidence type="ECO:0000256" key="15">
    <source>
        <dbReference type="ARBA" id="ARBA00023180"/>
    </source>
</evidence>
<evidence type="ECO:0000256" key="18">
    <source>
        <dbReference type="PIRSR" id="PIRSR600823-2"/>
    </source>
</evidence>
<dbReference type="Gene3D" id="1.10.420.10">
    <property type="entry name" value="Peroxidase, domain 2"/>
    <property type="match status" value="1"/>
</dbReference>
<evidence type="ECO:0000256" key="20">
    <source>
        <dbReference type="PIRSR" id="PIRSR600823-4"/>
    </source>
</evidence>
<feature type="domain" description="Plant heme peroxidase family profile" evidence="23">
    <location>
        <begin position="62"/>
        <end position="347"/>
    </location>
</feature>
<keyword evidence="7 22" id="KW-0575">Peroxidase</keyword>
<dbReference type="GO" id="GO:0140825">
    <property type="term" value="F:lactoperoxidase activity"/>
    <property type="evidence" value="ECO:0007669"/>
    <property type="project" value="UniProtKB-EC"/>
</dbReference>
<dbReference type="AlphaFoldDB" id="A0AAV5FEP1"/>
<feature type="binding site" evidence="19">
    <location>
        <position position="113"/>
    </location>
    <ligand>
        <name>Ca(2+)</name>
        <dbReference type="ChEBI" id="CHEBI:29108"/>
        <label>1</label>
    </ligand>
</feature>
<keyword evidence="10 22" id="KW-0732">Signal</keyword>
<feature type="binding site" evidence="19">
    <location>
        <position position="111"/>
    </location>
    <ligand>
        <name>Ca(2+)</name>
        <dbReference type="ChEBI" id="CHEBI:29108"/>
        <label>1</label>
    </ligand>
</feature>
<keyword evidence="8 22" id="KW-0349">Heme</keyword>
<keyword evidence="9 19" id="KW-0479">Metal-binding</keyword>
<feature type="binding site" evidence="18">
    <location>
        <position position="198"/>
    </location>
    <ligand>
        <name>substrate</name>
    </ligand>
</feature>
<reference evidence="24" key="2">
    <citation type="submission" date="2021-12" db="EMBL/GenBank/DDBJ databases">
        <title>Resequencing data analysis of finger millet.</title>
        <authorList>
            <person name="Hatakeyama M."/>
            <person name="Aluri S."/>
            <person name="Balachadran M.T."/>
            <person name="Sivarajan S.R."/>
            <person name="Poveda L."/>
            <person name="Shimizu-Inatsugi R."/>
            <person name="Schlapbach R."/>
            <person name="Sreeman S.M."/>
            <person name="Shimizu K.K."/>
        </authorList>
    </citation>
    <scope>NUCLEOTIDE SEQUENCE</scope>
</reference>
<dbReference type="GO" id="GO:0006979">
    <property type="term" value="P:response to oxidative stress"/>
    <property type="evidence" value="ECO:0007669"/>
    <property type="project" value="UniProtKB-UniRule"/>
</dbReference>
<evidence type="ECO:0000256" key="19">
    <source>
        <dbReference type="PIRSR" id="PIRSR600823-3"/>
    </source>
</evidence>
<dbReference type="FunFam" id="1.10.520.10:FF:000006">
    <property type="entry name" value="Peroxidase"/>
    <property type="match status" value="1"/>
</dbReference>
<feature type="site" description="Transition state stabilizer" evidence="20">
    <location>
        <position position="99"/>
    </location>
</feature>
<keyword evidence="13 19" id="KW-0408">Iron</keyword>
<evidence type="ECO:0000256" key="6">
    <source>
        <dbReference type="ARBA" id="ARBA00022525"/>
    </source>
</evidence>
<dbReference type="GO" id="GO:0005576">
    <property type="term" value="C:extracellular region"/>
    <property type="evidence" value="ECO:0007669"/>
    <property type="project" value="UniProtKB-SubCell"/>
</dbReference>
<dbReference type="GO" id="GO:0042744">
    <property type="term" value="P:hydrogen peroxide catabolic process"/>
    <property type="evidence" value="ECO:0007669"/>
    <property type="project" value="UniProtKB-KW"/>
</dbReference>
<keyword evidence="14 21" id="KW-1015">Disulfide bond</keyword>
<dbReference type="InterPro" id="IPR033905">
    <property type="entry name" value="Secretory_peroxidase"/>
</dbReference>
<dbReference type="InterPro" id="IPR019794">
    <property type="entry name" value="Peroxidases_AS"/>
</dbReference>
<dbReference type="PRINTS" id="PR00461">
    <property type="entry name" value="PLPEROXIDASE"/>
</dbReference>
<dbReference type="CDD" id="cd00693">
    <property type="entry name" value="secretory_peroxidase"/>
    <property type="match status" value="1"/>
</dbReference>
<evidence type="ECO:0000256" key="2">
    <source>
        <dbReference type="ARBA" id="ARBA00002322"/>
    </source>
</evidence>
<feature type="disulfide bond" evidence="21">
    <location>
        <begin position="72"/>
        <end position="148"/>
    </location>
</feature>
<sequence>MAKQQQLAAVVVTLLLALLGPAACQDASTNGCLGRWRRDTAQGPLQPCPRIQSPAPVLRSSGLSVGYYSSSCPGAEEIVRKAVAEAVGSDPGVGAGLIRLFFHDCFVRGCDASVLLNSPDAERFGIPNLSLRGFEVIDAAKTALQTACPNKVSCADIVAFAARDATYLLTNNKTFFDVPSGRYDGRVSFANETLPNLPGPFSDLQDLKDSFASKGLSTSDMVTLSGAHSIGRAQCRFFLDRFAGRNDSFAQSLRAQCGGNDGTMVAQDYVTPDFLDSQYFKNVGKYVLFTSDAVLNSTDTMGLVTDYANNNQGLWEGKFAKAMVKMGYIGVKTSADGEIRAECSKVNY</sequence>
<keyword evidence="6 22" id="KW-0964">Secreted</keyword>
<gene>
    <name evidence="24" type="primary">gb21822</name>
    <name evidence="24" type="ORF">PR202_gb21822</name>
</gene>
<comment type="catalytic activity">
    <reaction evidence="1 22">
        <text>2 a phenolic donor + H2O2 = 2 a phenolic radical donor + 2 H2O</text>
        <dbReference type="Rhea" id="RHEA:56136"/>
        <dbReference type="ChEBI" id="CHEBI:15377"/>
        <dbReference type="ChEBI" id="CHEBI:16240"/>
        <dbReference type="ChEBI" id="CHEBI:139520"/>
        <dbReference type="ChEBI" id="CHEBI:139521"/>
        <dbReference type="EC" id="1.11.1.7"/>
    </reaction>
</comment>
<dbReference type="EMBL" id="BQKI01000084">
    <property type="protein sequence ID" value="GJN33244.1"/>
    <property type="molecule type" value="Genomic_DNA"/>
</dbReference>
<keyword evidence="12 22" id="KW-0560">Oxidoreductase</keyword>
<dbReference type="EC" id="1.11.1.7" evidence="5 22"/>
<dbReference type="SUPFAM" id="SSF48113">
    <property type="entry name" value="Heme-dependent peroxidases"/>
    <property type="match status" value="1"/>
</dbReference>
<evidence type="ECO:0000256" key="13">
    <source>
        <dbReference type="ARBA" id="ARBA00023004"/>
    </source>
</evidence>
<evidence type="ECO:0000256" key="14">
    <source>
        <dbReference type="ARBA" id="ARBA00023157"/>
    </source>
</evidence>
<accession>A0AAV5FEP1</accession>
<feature type="chain" id="PRO_5043090006" description="Peroxidase" evidence="22">
    <location>
        <begin position="25"/>
        <end position="348"/>
    </location>
</feature>
<feature type="binding site" evidence="19">
    <location>
        <position position="276"/>
    </location>
    <ligand>
        <name>Ca(2+)</name>
        <dbReference type="ChEBI" id="CHEBI:29108"/>
        <label>2</label>
    </ligand>
</feature>
<protein>
    <recommendedName>
        <fullName evidence="5 22">Peroxidase</fullName>
        <ecNumber evidence="5 22">1.11.1.7</ecNumber>
    </recommendedName>
</protein>
<dbReference type="Gene3D" id="1.10.520.10">
    <property type="match status" value="1"/>
</dbReference>
<evidence type="ECO:0000256" key="7">
    <source>
        <dbReference type="ARBA" id="ARBA00022559"/>
    </source>
</evidence>
<dbReference type="PROSITE" id="PS50873">
    <property type="entry name" value="PEROXIDASE_4"/>
    <property type="match status" value="1"/>
</dbReference>
<keyword evidence="16 22" id="KW-0376">Hydrogen peroxide</keyword>
<dbReference type="Proteomes" id="UP001054889">
    <property type="component" value="Unassembled WGS sequence"/>
</dbReference>
<dbReference type="PRINTS" id="PR00458">
    <property type="entry name" value="PEROXIDASE"/>
</dbReference>
<evidence type="ECO:0000256" key="1">
    <source>
        <dbReference type="ARBA" id="ARBA00000189"/>
    </source>
</evidence>